<dbReference type="EMBL" id="CAJNOM010001106">
    <property type="protein sequence ID" value="CAF1592159.1"/>
    <property type="molecule type" value="Genomic_DNA"/>
</dbReference>
<sequence>MGGELSNNPNQQEIPMMRLIPFQHDANILYSIQRQDLQNFQNTLKQNNCRVMRAYRHNIMFVAHESIVAEKVYDYMLRTKAYISIADIDQRNSRRTTVRQLLDTMVEKSKCLLKNLHDCQWITSFQYEQMKVERFSVRLDYLFFVPDLHEQQDHITYEPLTISSLSPLMPLSRYLNRLLEPIYYNHIARSTTVYKGADIVKQLENYQQQGYLKSTTLFVTIHFKDLHTSIKHERLLSTLQDFLQDYITDEQRIQGMKIPAILELTRFILQNQYFIYKNDILYRQILGGSTGLYIIDLLINIYLFYWQRCLIINEGNDYEIFGRCFNDIFLTWNESEEKLQQLLKLMKIKDTSLQWDFRVQTHEIHFLDAQIHYCHRTQHLQTSVYHDWKYEPYILPKLHNAKSLSHANTLHTALIRAILCCSRLEDFDNEKQYIEYSFLFHKFSSDFIQQQMEGFFQLFNASDFSIYHEQTMYDELRRRVRQYDQEKTQETYERLENEQKQCIWYINSKLKGFSLLKAKQNPAHFLPTSYLYNSHVSDVIIKVVGVPYYPSNTI</sequence>
<dbReference type="OrthoDB" id="10052994at2759"/>
<dbReference type="Proteomes" id="UP000663832">
    <property type="component" value="Unassembled WGS sequence"/>
</dbReference>
<dbReference type="PANTHER" id="PTHR21301:SF10">
    <property type="entry name" value="REVERSE TRANSCRIPTASE DOMAIN-CONTAINING PROTEIN"/>
    <property type="match status" value="1"/>
</dbReference>
<comment type="caution">
    <text evidence="2">The sequence shown here is derived from an EMBL/GenBank/DDBJ whole genome shotgun (WGS) entry which is preliminary data.</text>
</comment>
<name>A0A816A7T6_9BILA</name>
<dbReference type="PANTHER" id="PTHR21301">
    <property type="entry name" value="REVERSE TRANSCRIPTASE"/>
    <property type="match status" value="1"/>
</dbReference>
<keyword evidence="3" id="KW-1185">Reference proteome</keyword>
<evidence type="ECO:0000313" key="2">
    <source>
        <dbReference type="EMBL" id="CAF1592159.1"/>
    </source>
</evidence>
<dbReference type="AlphaFoldDB" id="A0A816A7T6"/>
<evidence type="ECO:0000313" key="1">
    <source>
        <dbReference type="EMBL" id="CAF1338889.1"/>
    </source>
</evidence>
<organism evidence="2 3">
    <name type="scientific">Adineta steineri</name>
    <dbReference type="NCBI Taxonomy" id="433720"/>
    <lineage>
        <taxon>Eukaryota</taxon>
        <taxon>Metazoa</taxon>
        <taxon>Spiralia</taxon>
        <taxon>Gnathifera</taxon>
        <taxon>Rotifera</taxon>
        <taxon>Eurotatoria</taxon>
        <taxon>Bdelloidea</taxon>
        <taxon>Adinetida</taxon>
        <taxon>Adinetidae</taxon>
        <taxon>Adineta</taxon>
    </lineage>
</organism>
<reference evidence="2" key="1">
    <citation type="submission" date="2021-02" db="EMBL/GenBank/DDBJ databases">
        <authorList>
            <person name="Nowell W R."/>
        </authorList>
    </citation>
    <scope>NUCLEOTIDE SEQUENCE</scope>
</reference>
<dbReference type="Proteomes" id="UP000663877">
    <property type="component" value="Unassembled WGS sequence"/>
</dbReference>
<protein>
    <submittedName>
        <fullName evidence="2">Uncharacterized protein</fullName>
    </submittedName>
</protein>
<gene>
    <name evidence="1" type="ORF">BJG266_LOCUS34300</name>
    <name evidence="2" type="ORF">QVE165_LOCUS51395</name>
</gene>
<accession>A0A816A7T6</accession>
<proteinExistence type="predicted"/>
<evidence type="ECO:0000313" key="3">
    <source>
        <dbReference type="Proteomes" id="UP000663832"/>
    </source>
</evidence>
<dbReference type="EMBL" id="CAJNOI010000746">
    <property type="protein sequence ID" value="CAF1338889.1"/>
    <property type="molecule type" value="Genomic_DNA"/>
</dbReference>